<dbReference type="PANTHER" id="PTHR47926:SF365">
    <property type="entry name" value="DYW DOMAIN-CONTAINING PROTEIN"/>
    <property type="match status" value="1"/>
</dbReference>
<dbReference type="FunFam" id="1.25.40.10:FF:001237">
    <property type="entry name" value="Pentatricopeptide repeat-containing protein"/>
    <property type="match status" value="1"/>
</dbReference>
<feature type="repeat" description="PPR" evidence="2">
    <location>
        <begin position="303"/>
        <end position="333"/>
    </location>
</feature>
<name>A0A8J5C070_ZINOF</name>
<evidence type="ECO:0008006" key="5">
    <source>
        <dbReference type="Google" id="ProtNLM"/>
    </source>
</evidence>
<dbReference type="PANTHER" id="PTHR47926">
    <property type="entry name" value="PENTATRICOPEPTIDE REPEAT-CONTAINING PROTEIN"/>
    <property type="match status" value="1"/>
</dbReference>
<evidence type="ECO:0000313" key="3">
    <source>
        <dbReference type="EMBL" id="KAG6469780.1"/>
    </source>
</evidence>
<dbReference type="Pfam" id="PF20431">
    <property type="entry name" value="E_motif"/>
    <property type="match status" value="1"/>
</dbReference>
<evidence type="ECO:0000313" key="4">
    <source>
        <dbReference type="Proteomes" id="UP000734854"/>
    </source>
</evidence>
<dbReference type="NCBIfam" id="TIGR00756">
    <property type="entry name" value="PPR"/>
    <property type="match status" value="4"/>
</dbReference>
<evidence type="ECO:0000256" key="1">
    <source>
        <dbReference type="ARBA" id="ARBA00022737"/>
    </source>
</evidence>
<feature type="repeat" description="PPR" evidence="2">
    <location>
        <begin position="334"/>
        <end position="368"/>
    </location>
</feature>
<dbReference type="InterPro" id="IPR046960">
    <property type="entry name" value="PPR_At4g14850-like_plant"/>
</dbReference>
<dbReference type="OrthoDB" id="1868351at2759"/>
<dbReference type="EMBL" id="JACMSC010000021">
    <property type="protein sequence ID" value="KAG6469780.1"/>
    <property type="molecule type" value="Genomic_DNA"/>
</dbReference>
<dbReference type="AlphaFoldDB" id="A0A8J5C070"/>
<accession>A0A8J5C070</accession>
<evidence type="ECO:0000256" key="2">
    <source>
        <dbReference type="PROSITE-ProRule" id="PRU00708"/>
    </source>
</evidence>
<proteinExistence type="predicted"/>
<gene>
    <name evidence="3" type="ORF">ZIOFF_070711</name>
</gene>
<sequence length="580" mass="64733">MNGPQPESLTAADVLCPNPNPFSPPPPCSSPWRLSLYHPSLRPLFFCRSFRSLLQAHAHLLVSGLIRDPFAANRLLKAATSSASAPLSYTLLLFRALPGPDAFCTNTVLKALSISSHSLLSLPFFSANLRSGFLPNTFTFSILLSSCSRASCLNAGETCHGQTVRRGLDAVLHVRNSLVHMYSICGLVSCARMLFDEMAVRDTSSWNSMINGYATSGDLESARQLFDQMPERNEVSWNVMIGGYLKGRSPETGLELFIDMGKKGMKGNDKTMVNVVTACGRLGNINGGKSVHAYFTRNFVDDNVIVGTALVDMYCRCGKVEVARRVFEKMPSRNLVCWNAMIVGHCVHGDPLDGIALFDKMVRKGCDMHDEETHNDAHAETMTISPDEVTFIGVLCACAREGLLTKGKEYFELMTTTYNLRPTFAHYWCMANLYGKLSLVDETEEILRAIPDDEESIAIGALLGLCRFHGELEMAEIIAKRLIELEPLNGSRYALLRNIYVAAGKWEDAWQVKEMMKDRNIKLIPGHRLVDLNELVYNLKIGDRSNPEIKRIYLMLDNVVSKRRAVELVPQLVRFKEDRF</sequence>
<dbReference type="FunFam" id="1.25.40.10:FF:000442">
    <property type="entry name" value="Pentatricopeptide repeat-containing protein At3g49710"/>
    <property type="match status" value="1"/>
</dbReference>
<dbReference type="PROSITE" id="PS51375">
    <property type="entry name" value="PPR"/>
    <property type="match status" value="4"/>
</dbReference>
<dbReference type="GO" id="GO:0009451">
    <property type="term" value="P:RNA modification"/>
    <property type="evidence" value="ECO:0007669"/>
    <property type="project" value="InterPro"/>
</dbReference>
<dbReference type="InterPro" id="IPR002885">
    <property type="entry name" value="PPR_rpt"/>
</dbReference>
<feature type="repeat" description="PPR" evidence="2">
    <location>
        <begin position="202"/>
        <end position="236"/>
    </location>
</feature>
<dbReference type="Pfam" id="PF01535">
    <property type="entry name" value="PPR"/>
    <property type="match status" value="6"/>
</dbReference>
<dbReference type="Proteomes" id="UP000734854">
    <property type="component" value="Unassembled WGS sequence"/>
</dbReference>
<dbReference type="InterPro" id="IPR046848">
    <property type="entry name" value="E_motif"/>
</dbReference>
<comment type="caution">
    <text evidence="3">The sequence shown here is derived from an EMBL/GenBank/DDBJ whole genome shotgun (WGS) entry which is preliminary data.</text>
</comment>
<feature type="repeat" description="PPR" evidence="2">
    <location>
        <begin position="489"/>
        <end position="523"/>
    </location>
</feature>
<keyword evidence="1" id="KW-0677">Repeat</keyword>
<protein>
    <recommendedName>
        <fullName evidence="5">Pentatricopeptide repeat-containing protein</fullName>
    </recommendedName>
</protein>
<dbReference type="FunFam" id="1.25.40.10:FF:000285">
    <property type="entry name" value="Pentatricopeptide repeat-containing protein, chloroplastic"/>
    <property type="match status" value="1"/>
</dbReference>
<dbReference type="GO" id="GO:0003723">
    <property type="term" value="F:RNA binding"/>
    <property type="evidence" value="ECO:0007669"/>
    <property type="project" value="InterPro"/>
</dbReference>
<reference evidence="3 4" key="1">
    <citation type="submission" date="2020-08" db="EMBL/GenBank/DDBJ databases">
        <title>Plant Genome Project.</title>
        <authorList>
            <person name="Zhang R.-G."/>
        </authorList>
    </citation>
    <scope>NUCLEOTIDE SEQUENCE [LARGE SCALE GENOMIC DNA]</scope>
    <source>
        <tissue evidence="3">Rhizome</tissue>
    </source>
</reference>
<organism evidence="3 4">
    <name type="scientific">Zingiber officinale</name>
    <name type="common">Ginger</name>
    <name type="synonym">Amomum zingiber</name>
    <dbReference type="NCBI Taxonomy" id="94328"/>
    <lineage>
        <taxon>Eukaryota</taxon>
        <taxon>Viridiplantae</taxon>
        <taxon>Streptophyta</taxon>
        <taxon>Embryophyta</taxon>
        <taxon>Tracheophyta</taxon>
        <taxon>Spermatophyta</taxon>
        <taxon>Magnoliopsida</taxon>
        <taxon>Liliopsida</taxon>
        <taxon>Zingiberales</taxon>
        <taxon>Zingiberaceae</taxon>
        <taxon>Zingiber</taxon>
    </lineage>
</organism>
<keyword evidence="4" id="KW-1185">Reference proteome</keyword>